<accession>A0A1G7NLH9</accession>
<dbReference type="OrthoDB" id="8139367at2"/>
<reference evidence="2 3" key="1">
    <citation type="submission" date="2016-10" db="EMBL/GenBank/DDBJ databases">
        <authorList>
            <person name="de Groot N.N."/>
        </authorList>
    </citation>
    <scope>NUCLEOTIDE SEQUENCE [LARGE SCALE GENOMIC DNA]</scope>
    <source>
        <strain evidence="2 3">GAS232</strain>
    </source>
</reference>
<protein>
    <submittedName>
        <fullName evidence="2">Uncharacterized protein</fullName>
    </submittedName>
</protein>
<evidence type="ECO:0000256" key="1">
    <source>
        <dbReference type="SAM" id="MobiDB-lite"/>
    </source>
</evidence>
<sequence length="95" mass="10183">MQLRRYIPPARAARSAPRAATVEPGTTNHHGQTVVRKAARAVNDLPGQSVYVLRCKGCGHEYGEAGIRVHQRKCPVCDGGKPGLPVPAEEPTLFG</sequence>
<evidence type="ECO:0000313" key="3">
    <source>
        <dbReference type="Proteomes" id="UP000182427"/>
    </source>
</evidence>
<keyword evidence="3" id="KW-1185">Reference proteome</keyword>
<name>A0A1G7NLH9_9BACT</name>
<dbReference type="Proteomes" id="UP000182427">
    <property type="component" value="Chromosome I"/>
</dbReference>
<gene>
    <name evidence="2" type="ORF">SAMN05444167_3190</name>
</gene>
<evidence type="ECO:0000313" key="2">
    <source>
        <dbReference type="EMBL" id="SDF74934.1"/>
    </source>
</evidence>
<proteinExistence type="predicted"/>
<dbReference type="AlphaFoldDB" id="A0A1G7NLH9"/>
<dbReference type="EMBL" id="LT629690">
    <property type="protein sequence ID" value="SDF74934.1"/>
    <property type="molecule type" value="Genomic_DNA"/>
</dbReference>
<dbReference type="RefSeq" id="WP_083346018.1">
    <property type="nucleotide sequence ID" value="NZ_LT629690.1"/>
</dbReference>
<feature type="region of interest" description="Disordered" evidence="1">
    <location>
        <begin position="1"/>
        <end position="30"/>
    </location>
</feature>
<organism evidence="2 3">
    <name type="scientific">Terriglobus roseus</name>
    <dbReference type="NCBI Taxonomy" id="392734"/>
    <lineage>
        <taxon>Bacteria</taxon>
        <taxon>Pseudomonadati</taxon>
        <taxon>Acidobacteriota</taxon>
        <taxon>Terriglobia</taxon>
        <taxon>Terriglobales</taxon>
        <taxon>Acidobacteriaceae</taxon>
        <taxon>Terriglobus</taxon>
    </lineage>
</organism>
<feature type="compositionally biased region" description="Low complexity" evidence="1">
    <location>
        <begin position="8"/>
        <end position="20"/>
    </location>
</feature>